<comment type="caution">
    <text evidence="2">The sequence shown here is derived from an EMBL/GenBank/DDBJ whole genome shotgun (WGS) entry which is preliminary data.</text>
</comment>
<feature type="domain" description="GAF" evidence="1">
    <location>
        <begin position="8"/>
        <end position="130"/>
    </location>
</feature>
<dbReference type="InterPro" id="IPR003018">
    <property type="entry name" value="GAF"/>
</dbReference>
<gene>
    <name evidence="2" type="ORF">DNH61_13180</name>
</gene>
<protein>
    <recommendedName>
        <fullName evidence="1">GAF domain-containing protein</fullName>
    </recommendedName>
</protein>
<keyword evidence="3" id="KW-1185">Reference proteome</keyword>
<dbReference type="SUPFAM" id="SSF55781">
    <property type="entry name" value="GAF domain-like"/>
    <property type="match status" value="1"/>
</dbReference>
<dbReference type="AlphaFoldDB" id="A0A2W1LBH4"/>
<organism evidence="2 3">
    <name type="scientific">Paenibacillus sambharensis</name>
    <dbReference type="NCBI Taxonomy" id="1803190"/>
    <lineage>
        <taxon>Bacteria</taxon>
        <taxon>Bacillati</taxon>
        <taxon>Bacillota</taxon>
        <taxon>Bacilli</taxon>
        <taxon>Bacillales</taxon>
        <taxon>Paenibacillaceae</taxon>
        <taxon>Paenibacillus</taxon>
    </lineage>
</organism>
<dbReference type="Pfam" id="PF13185">
    <property type="entry name" value="GAF_2"/>
    <property type="match status" value="1"/>
</dbReference>
<evidence type="ECO:0000259" key="1">
    <source>
        <dbReference type="Pfam" id="PF13185"/>
    </source>
</evidence>
<proteinExistence type="predicted"/>
<dbReference type="InterPro" id="IPR029016">
    <property type="entry name" value="GAF-like_dom_sf"/>
</dbReference>
<dbReference type="OrthoDB" id="2360948at2"/>
<evidence type="ECO:0000313" key="2">
    <source>
        <dbReference type="EMBL" id="PZD95480.1"/>
    </source>
</evidence>
<name>A0A2W1LBH4_9BACL</name>
<reference evidence="2 3" key="1">
    <citation type="submission" date="2018-06" db="EMBL/GenBank/DDBJ databases">
        <title>Paenibacillus imtechensis sp. nov.</title>
        <authorList>
            <person name="Pinnaka A.K."/>
            <person name="Singh H."/>
            <person name="Kaur M."/>
        </authorList>
    </citation>
    <scope>NUCLEOTIDE SEQUENCE [LARGE SCALE GENOMIC DNA]</scope>
    <source>
        <strain evidence="2 3">SMB1</strain>
    </source>
</reference>
<dbReference type="EMBL" id="QKRB01000044">
    <property type="protein sequence ID" value="PZD95480.1"/>
    <property type="molecule type" value="Genomic_DNA"/>
</dbReference>
<dbReference type="Gene3D" id="3.30.450.40">
    <property type="match status" value="1"/>
</dbReference>
<dbReference type="Proteomes" id="UP000249522">
    <property type="component" value="Unassembled WGS sequence"/>
</dbReference>
<evidence type="ECO:0000313" key="3">
    <source>
        <dbReference type="Proteomes" id="UP000249522"/>
    </source>
</evidence>
<dbReference type="RefSeq" id="WP_111147110.1">
    <property type="nucleotide sequence ID" value="NZ_QKRB01000044.1"/>
</dbReference>
<accession>A0A2W1LBH4</accession>
<sequence>MESVKADILKEIEQLRQETASDFAGLGWVDPSVRRVAWRFALGSISSRTLNMTQRPNAGLSGAAIRSGRPALLNPSQSDAARLREAEPVMLAESLQGAAVLPLFTTGDIKGVLLLGRRSGSFYTKEELEHAFSQVERLAGRMLQLQVMQLGIS</sequence>